<accession>A0A4Y9Y289</accession>
<name>A0A4Y9Y289_9AGAM</name>
<evidence type="ECO:0000313" key="2">
    <source>
        <dbReference type="Proteomes" id="UP000298327"/>
    </source>
</evidence>
<sequence length="93" mass="10480">MAQLALYEIAVDVGSHGVSAAFGSFFRFAKKPFPGQQIRAGDEYMERALSLSEQYYDLFDDEERRQVADVYSQYVVRIYTIGVDAQSLVVLTA</sequence>
<reference evidence="1 2" key="1">
    <citation type="submission" date="2019-02" db="EMBL/GenBank/DDBJ databases">
        <title>Genome sequencing of the rare red list fungi Dentipellis fragilis.</title>
        <authorList>
            <person name="Buettner E."/>
            <person name="Kellner H."/>
        </authorList>
    </citation>
    <scope>NUCLEOTIDE SEQUENCE [LARGE SCALE GENOMIC DNA]</scope>
    <source>
        <strain evidence="1 2">DSM 105465</strain>
    </source>
</reference>
<organism evidence="1 2">
    <name type="scientific">Dentipellis fragilis</name>
    <dbReference type="NCBI Taxonomy" id="205917"/>
    <lineage>
        <taxon>Eukaryota</taxon>
        <taxon>Fungi</taxon>
        <taxon>Dikarya</taxon>
        <taxon>Basidiomycota</taxon>
        <taxon>Agaricomycotina</taxon>
        <taxon>Agaricomycetes</taxon>
        <taxon>Russulales</taxon>
        <taxon>Hericiaceae</taxon>
        <taxon>Dentipellis</taxon>
    </lineage>
</organism>
<dbReference type="EMBL" id="SEOQ01000963">
    <property type="protein sequence ID" value="TFY54999.1"/>
    <property type="molecule type" value="Genomic_DNA"/>
</dbReference>
<comment type="caution">
    <text evidence="1">The sequence shown here is derived from an EMBL/GenBank/DDBJ whole genome shotgun (WGS) entry which is preliminary data.</text>
</comment>
<dbReference type="AlphaFoldDB" id="A0A4Y9Y289"/>
<gene>
    <name evidence="1" type="ORF">EVG20_g9482</name>
</gene>
<keyword evidence="2" id="KW-1185">Reference proteome</keyword>
<proteinExistence type="predicted"/>
<dbReference type="Proteomes" id="UP000298327">
    <property type="component" value="Unassembled WGS sequence"/>
</dbReference>
<protein>
    <submittedName>
        <fullName evidence="1">Uncharacterized protein</fullName>
    </submittedName>
</protein>
<evidence type="ECO:0000313" key="1">
    <source>
        <dbReference type="EMBL" id="TFY54999.1"/>
    </source>
</evidence>